<evidence type="ECO:0000256" key="1">
    <source>
        <dbReference type="SAM" id="Phobius"/>
    </source>
</evidence>
<dbReference type="RefSeq" id="WP_021694261.1">
    <property type="nucleotide sequence ID" value="NZ_BATB01000029.1"/>
</dbReference>
<feature type="transmembrane region" description="Helical" evidence="1">
    <location>
        <begin position="12"/>
        <end position="31"/>
    </location>
</feature>
<name>U2Z444_9RHOB</name>
<comment type="caution">
    <text evidence="2">The sequence shown here is derived from an EMBL/GenBank/DDBJ whole genome shotgun (WGS) entry which is preliminary data.</text>
</comment>
<dbReference type="EMBL" id="BATB01000029">
    <property type="protein sequence ID" value="GAD56160.1"/>
    <property type="molecule type" value="Genomic_DNA"/>
</dbReference>
<protein>
    <recommendedName>
        <fullName evidence="4">DUF3329 domain-containing protein</fullName>
    </recommendedName>
</protein>
<dbReference type="STRING" id="1337093.MBELCI_2212"/>
<keyword evidence="1" id="KW-1133">Transmembrane helix</keyword>
<keyword evidence="1" id="KW-0812">Transmembrane</keyword>
<dbReference type="eggNOG" id="ENOG50300TJ">
    <property type="taxonomic scope" value="Bacteria"/>
</dbReference>
<organism evidence="2 3">
    <name type="scientific">Limimaricola cinnabarinus LL-001</name>
    <dbReference type="NCBI Taxonomy" id="1337093"/>
    <lineage>
        <taxon>Bacteria</taxon>
        <taxon>Pseudomonadati</taxon>
        <taxon>Pseudomonadota</taxon>
        <taxon>Alphaproteobacteria</taxon>
        <taxon>Rhodobacterales</taxon>
        <taxon>Paracoccaceae</taxon>
        <taxon>Limimaricola</taxon>
    </lineage>
</organism>
<dbReference type="OrthoDB" id="7362327at2"/>
<sequence length="70" mass="7925">MGKLFDVQSPFFIPLWRRVLVVAVTLFWALVELSRGSLGWAALFAAAGLWCAYQFFVVFDPPRDGTDDEN</sequence>
<evidence type="ECO:0000313" key="3">
    <source>
        <dbReference type="Proteomes" id="UP000016566"/>
    </source>
</evidence>
<keyword evidence="3" id="KW-1185">Reference proteome</keyword>
<gene>
    <name evidence="2" type="ORF">MBELCI_2212</name>
</gene>
<reference evidence="2" key="1">
    <citation type="journal article" date="2013" name="Genome Announc.">
        <title>Draft Genome Sequence of Loktanella cinnabarina LL-001T, Isolated from Deep-Sea Floor Sediment.</title>
        <authorList>
            <person name="Nishi S."/>
            <person name="Tsubouchi T."/>
            <person name="Takaki Y."/>
            <person name="Koyanagi R."/>
            <person name="Satoh N."/>
            <person name="Maruyama T."/>
            <person name="Hatada Y."/>
        </authorList>
    </citation>
    <scope>NUCLEOTIDE SEQUENCE [LARGE SCALE GENOMIC DNA]</scope>
    <source>
        <strain evidence="2">LL-001</strain>
    </source>
</reference>
<dbReference type="AlphaFoldDB" id="U2Z444"/>
<accession>U2Z444</accession>
<proteinExistence type="predicted"/>
<evidence type="ECO:0008006" key="4">
    <source>
        <dbReference type="Google" id="ProtNLM"/>
    </source>
</evidence>
<evidence type="ECO:0000313" key="2">
    <source>
        <dbReference type="EMBL" id="GAD56160.1"/>
    </source>
</evidence>
<dbReference type="Proteomes" id="UP000016566">
    <property type="component" value="Unassembled WGS sequence"/>
</dbReference>
<feature type="transmembrane region" description="Helical" evidence="1">
    <location>
        <begin position="38"/>
        <end position="59"/>
    </location>
</feature>
<keyword evidence="1" id="KW-0472">Membrane</keyword>